<evidence type="ECO:0000313" key="4">
    <source>
        <dbReference type="Proteomes" id="UP001054945"/>
    </source>
</evidence>
<comment type="caution">
    <text evidence="3">The sequence shown here is derived from an EMBL/GenBank/DDBJ whole genome shotgun (WGS) entry which is preliminary data.</text>
</comment>
<feature type="region of interest" description="Disordered" evidence="1">
    <location>
        <begin position="65"/>
        <end position="95"/>
    </location>
</feature>
<gene>
    <name evidence="3" type="ORF">CEXT_709581</name>
</gene>
<feature type="signal peptide" evidence="2">
    <location>
        <begin position="1"/>
        <end position="20"/>
    </location>
</feature>
<accession>A0AAV4UAS1</accession>
<keyword evidence="2" id="KW-0732">Signal</keyword>
<keyword evidence="4" id="KW-1185">Reference proteome</keyword>
<proteinExistence type="predicted"/>
<dbReference type="EMBL" id="BPLR01012545">
    <property type="protein sequence ID" value="GIY54720.1"/>
    <property type="molecule type" value="Genomic_DNA"/>
</dbReference>
<protein>
    <submittedName>
        <fullName evidence="3">Uncharacterized protein</fullName>
    </submittedName>
</protein>
<name>A0AAV4UAS1_CAEEX</name>
<evidence type="ECO:0000256" key="2">
    <source>
        <dbReference type="SAM" id="SignalP"/>
    </source>
</evidence>
<sequence length="95" mass="11370">MVIEWGAASFFFFFSFLVCSREELERFLRVQKGMEEERVRSVINDLQPSLLDDGLSREDLLVPKKQKKEWSEEDKEGKGRTRKNKKEQKKEEKRS</sequence>
<dbReference type="Proteomes" id="UP001054945">
    <property type="component" value="Unassembled WGS sequence"/>
</dbReference>
<evidence type="ECO:0000256" key="1">
    <source>
        <dbReference type="SAM" id="MobiDB-lite"/>
    </source>
</evidence>
<dbReference type="AlphaFoldDB" id="A0AAV4UAS1"/>
<organism evidence="3 4">
    <name type="scientific">Caerostris extrusa</name>
    <name type="common">Bark spider</name>
    <name type="synonym">Caerostris bankana</name>
    <dbReference type="NCBI Taxonomy" id="172846"/>
    <lineage>
        <taxon>Eukaryota</taxon>
        <taxon>Metazoa</taxon>
        <taxon>Ecdysozoa</taxon>
        <taxon>Arthropoda</taxon>
        <taxon>Chelicerata</taxon>
        <taxon>Arachnida</taxon>
        <taxon>Araneae</taxon>
        <taxon>Araneomorphae</taxon>
        <taxon>Entelegynae</taxon>
        <taxon>Araneoidea</taxon>
        <taxon>Araneidae</taxon>
        <taxon>Caerostris</taxon>
    </lineage>
</organism>
<evidence type="ECO:0000313" key="3">
    <source>
        <dbReference type="EMBL" id="GIY54720.1"/>
    </source>
</evidence>
<feature type="chain" id="PRO_5043999947" evidence="2">
    <location>
        <begin position="21"/>
        <end position="95"/>
    </location>
</feature>
<reference evidence="3 4" key="1">
    <citation type="submission" date="2021-06" db="EMBL/GenBank/DDBJ databases">
        <title>Caerostris extrusa draft genome.</title>
        <authorList>
            <person name="Kono N."/>
            <person name="Arakawa K."/>
        </authorList>
    </citation>
    <scope>NUCLEOTIDE SEQUENCE [LARGE SCALE GENOMIC DNA]</scope>
</reference>